<gene>
    <name evidence="1" type="ORF">BSTOLATCC_MIC6583</name>
</gene>
<keyword evidence="2" id="KW-1185">Reference proteome</keyword>
<comment type="caution">
    <text evidence="1">The sequence shown here is derived from an EMBL/GenBank/DDBJ whole genome shotgun (WGS) entry which is preliminary data.</text>
</comment>
<dbReference type="AlphaFoldDB" id="A0AAU9IF45"/>
<evidence type="ECO:0000313" key="1">
    <source>
        <dbReference type="EMBL" id="CAG9312480.1"/>
    </source>
</evidence>
<proteinExistence type="predicted"/>
<reference evidence="1" key="1">
    <citation type="submission" date="2021-09" db="EMBL/GenBank/DDBJ databases">
        <authorList>
            <consortium name="AG Swart"/>
            <person name="Singh M."/>
            <person name="Singh A."/>
            <person name="Seah K."/>
            <person name="Emmerich C."/>
        </authorList>
    </citation>
    <scope>NUCLEOTIDE SEQUENCE</scope>
    <source>
        <strain evidence="1">ATCC30299</strain>
    </source>
</reference>
<dbReference type="Proteomes" id="UP001162131">
    <property type="component" value="Unassembled WGS sequence"/>
</dbReference>
<protein>
    <submittedName>
        <fullName evidence="1">Uncharacterized protein</fullName>
    </submittedName>
</protein>
<dbReference type="EMBL" id="CAJZBQ010000006">
    <property type="protein sequence ID" value="CAG9312480.1"/>
    <property type="molecule type" value="Genomic_DNA"/>
</dbReference>
<sequence length="130" mass="14990">MENKSHQAFMKLLAIEKASLAQSEFHNKSKFSRSVNSLPEFFKPTKDLNTNENFPGSGLIHRKCSEISRKPSHDNCAFNRSSEVIIACTHEYTRIFNDKLSEMMDFHKETILKLINNNDLDGNQDLQERA</sequence>
<name>A0AAU9IF45_9CILI</name>
<evidence type="ECO:0000313" key="2">
    <source>
        <dbReference type="Proteomes" id="UP001162131"/>
    </source>
</evidence>
<accession>A0AAU9IF45</accession>
<organism evidence="1 2">
    <name type="scientific">Blepharisma stoltei</name>
    <dbReference type="NCBI Taxonomy" id="1481888"/>
    <lineage>
        <taxon>Eukaryota</taxon>
        <taxon>Sar</taxon>
        <taxon>Alveolata</taxon>
        <taxon>Ciliophora</taxon>
        <taxon>Postciliodesmatophora</taxon>
        <taxon>Heterotrichea</taxon>
        <taxon>Heterotrichida</taxon>
        <taxon>Blepharismidae</taxon>
        <taxon>Blepharisma</taxon>
    </lineage>
</organism>